<dbReference type="InterPro" id="IPR051328">
    <property type="entry name" value="T7SS_ABC-Transporter"/>
</dbReference>
<organism evidence="7 8">
    <name type="scientific">Limosilactobacillus gastricus DSM 16045</name>
    <dbReference type="NCBI Taxonomy" id="1423749"/>
    <lineage>
        <taxon>Bacteria</taxon>
        <taxon>Bacillati</taxon>
        <taxon>Bacillota</taxon>
        <taxon>Bacilli</taxon>
        <taxon>Lactobacillales</taxon>
        <taxon>Lactobacillaceae</taxon>
        <taxon>Limosilactobacillus</taxon>
    </lineage>
</organism>
<gene>
    <name evidence="7" type="ORF">FC60_GL000526</name>
</gene>
<comment type="subcellular location">
    <subcellularLocation>
        <location evidence="1">Membrane</location>
        <topology evidence="1">Multi-pass membrane protein</topology>
    </subcellularLocation>
</comment>
<feature type="transmembrane region" description="Helical" evidence="5">
    <location>
        <begin position="361"/>
        <end position="380"/>
    </location>
</feature>
<dbReference type="Proteomes" id="UP000051739">
    <property type="component" value="Unassembled WGS sequence"/>
</dbReference>
<dbReference type="PANTHER" id="PTHR43077:SF5">
    <property type="entry name" value="PHAGE INFECTION PROTEIN"/>
    <property type="match status" value="1"/>
</dbReference>
<dbReference type="Gene3D" id="3.40.1710.10">
    <property type="entry name" value="abc type-2 transporter like domain"/>
    <property type="match status" value="1"/>
</dbReference>
<keyword evidence="8" id="KW-1185">Reference proteome</keyword>
<evidence type="ECO:0000259" key="6">
    <source>
        <dbReference type="Pfam" id="PF12698"/>
    </source>
</evidence>
<feature type="transmembrane region" description="Helical" evidence="5">
    <location>
        <begin position="247"/>
        <end position="268"/>
    </location>
</feature>
<feature type="domain" description="ABC-2 type transporter transmembrane" evidence="6">
    <location>
        <begin position="3"/>
        <end position="379"/>
    </location>
</feature>
<name>A0A0R1V7V3_9LACO</name>
<comment type="caution">
    <text evidence="7">The sequence shown here is derived from an EMBL/GenBank/DDBJ whole genome shotgun (WGS) entry which is preliminary data.</text>
</comment>
<dbReference type="Pfam" id="PF12698">
    <property type="entry name" value="ABC2_membrane_3"/>
    <property type="match status" value="1"/>
</dbReference>
<feature type="transmembrane region" description="Helical" evidence="5">
    <location>
        <begin position="205"/>
        <end position="226"/>
    </location>
</feature>
<evidence type="ECO:0000313" key="8">
    <source>
        <dbReference type="Proteomes" id="UP000051739"/>
    </source>
</evidence>
<dbReference type="InterPro" id="IPR013525">
    <property type="entry name" value="ABC2_TM"/>
</dbReference>
<dbReference type="PATRIC" id="fig|1423749.3.peg.530"/>
<keyword evidence="2 5" id="KW-0812">Transmembrane</keyword>
<feature type="transmembrane region" description="Helical" evidence="5">
    <location>
        <begin position="274"/>
        <end position="292"/>
    </location>
</feature>
<dbReference type="GO" id="GO:0140359">
    <property type="term" value="F:ABC-type transporter activity"/>
    <property type="evidence" value="ECO:0007669"/>
    <property type="project" value="InterPro"/>
</dbReference>
<accession>A0A0R1V7V3</accession>
<dbReference type="GO" id="GO:0016020">
    <property type="term" value="C:membrane"/>
    <property type="evidence" value="ECO:0007669"/>
    <property type="project" value="UniProtKB-SubCell"/>
</dbReference>
<evidence type="ECO:0000256" key="1">
    <source>
        <dbReference type="ARBA" id="ARBA00004141"/>
    </source>
</evidence>
<protein>
    <recommendedName>
        <fullName evidence="6">ABC-2 type transporter transmembrane domain-containing protein</fullName>
    </recommendedName>
</protein>
<evidence type="ECO:0000256" key="4">
    <source>
        <dbReference type="ARBA" id="ARBA00023136"/>
    </source>
</evidence>
<evidence type="ECO:0000256" key="3">
    <source>
        <dbReference type="ARBA" id="ARBA00022989"/>
    </source>
</evidence>
<dbReference type="AlphaFoldDB" id="A0A0R1V7V3"/>
<feature type="transmembrane region" description="Helical" evidence="5">
    <location>
        <begin position="304"/>
        <end position="322"/>
    </location>
</feature>
<dbReference type="PANTHER" id="PTHR43077">
    <property type="entry name" value="TRANSPORT PERMEASE YVFS-RELATED"/>
    <property type="match status" value="1"/>
</dbReference>
<dbReference type="EMBL" id="AZFN01000016">
    <property type="protein sequence ID" value="KRM01598.1"/>
    <property type="molecule type" value="Genomic_DNA"/>
</dbReference>
<keyword evidence="3 5" id="KW-1133">Transmembrane helix</keyword>
<evidence type="ECO:0000313" key="7">
    <source>
        <dbReference type="EMBL" id="KRM01598.1"/>
    </source>
</evidence>
<reference evidence="7 8" key="1">
    <citation type="journal article" date="2015" name="Genome Announc.">
        <title>Expanding the biotechnology potential of lactobacilli through comparative genomics of 213 strains and associated genera.</title>
        <authorList>
            <person name="Sun Z."/>
            <person name="Harris H.M."/>
            <person name="McCann A."/>
            <person name="Guo C."/>
            <person name="Argimon S."/>
            <person name="Zhang W."/>
            <person name="Yang X."/>
            <person name="Jeffery I.B."/>
            <person name="Cooney J.C."/>
            <person name="Kagawa T.F."/>
            <person name="Liu W."/>
            <person name="Song Y."/>
            <person name="Salvetti E."/>
            <person name="Wrobel A."/>
            <person name="Rasinkangas P."/>
            <person name="Parkhill J."/>
            <person name="Rea M.C."/>
            <person name="O'Sullivan O."/>
            <person name="Ritari J."/>
            <person name="Douillard F.P."/>
            <person name="Paul Ross R."/>
            <person name="Yang R."/>
            <person name="Briner A.E."/>
            <person name="Felis G.E."/>
            <person name="de Vos W.M."/>
            <person name="Barrangou R."/>
            <person name="Klaenhammer T.R."/>
            <person name="Caufield P.W."/>
            <person name="Cui Y."/>
            <person name="Zhang H."/>
            <person name="O'Toole P.W."/>
        </authorList>
    </citation>
    <scope>NUCLEOTIDE SEQUENCE [LARGE SCALE GENOMIC DNA]</scope>
    <source>
        <strain evidence="7 8">DSM 16045</strain>
    </source>
</reference>
<evidence type="ECO:0000256" key="2">
    <source>
        <dbReference type="ARBA" id="ARBA00022692"/>
    </source>
</evidence>
<keyword evidence="4 5" id="KW-0472">Membrane</keyword>
<proteinExistence type="predicted"/>
<evidence type="ECO:0000256" key="5">
    <source>
        <dbReference type="SAM" id="Phobius"/>
    </source>
</evidence>
<sequence length="387" mass="42782">MYWLYLLLVAVVIAIFSFAMVGSRSTVKVQQIPVAVVDLDHSTTSQQIVKRLKNQFKDDDATLKLTTVKSQKQLTKDFNHKKYYGAIVIKKDFAKNLASQTQYLQSMVIAAKTSTTNANAANLPQQAGIDFQVNAGANATVSSALTTAFTKMGQALSTRISQQELSVLTQNNVSVATSQLSFLTSPIKTTVKTVHPIKDKTISGMLPLLITAISWMAGLITSILLWREHKKMSGHDVLSAKSITGQILGGGLVTIVTSVVFYGLGLALDLYLPNFWIFVANFIGITFIFYLIQACVLDWFGMKGWPLLILVWLFGMGTMSYIPEMLSGFYRYGIYSWVPMRFAMDIYNNMLYYANVASTSAQSWLILGCVGGASLILMYLSSLRKVK</sequence>